<feature type="domain" description="FAM69 protein-kinase" evidence="5">
    <location>
        <begin position="285"/>
        <end position="496"/>
    </location>
</feature>
<comment type="similarity">
    <text evidence="2">Belongs to the DIPK family.</text>
</comment>
<evidence type="ECO:0000256" key="3">
    <source>
        <dbReference type="ARBA" id="ARBA00022525"/>
    </source>
</evidence>
<dbReference type="InParanoid" id="A0A7M7NV66"/>
<evidence type="ECO:0000313" key="6">
    <source>
        <dbReference type="EnsemblMetazoa" id="XP_030841444"/>
    </source>
</evidence>
<comment type="subcellular location">
    <subcellularLocation>
        <location evidence="1">Secreted</location>
    </subcellularLocation>
</comment>
<accession>A0A7M7NV66</accession>
<dbReference type="EnsemblMetazoa" id="XM_030985584">
    <property type="protein sequence ID" value="XP_030841444"/>
    <property type="gene ID" value="LOC115924023"/>
</dbReference>
<dbReference type="OMA" id="SEWELYV"/>
<dbReference type="GeneID" id="115924023"/>
<reference evidence="6" key="2">
    <citation type="submission" date="2021-01" db="UniProtKB">
        <authorList>
            <consortium name="EnsemblMetazoa"/>
        </authorList>
    </citation>
    <scope>IDENTIFICATION</scope>
</reference>
<proteinExistence type="inferred from homology"/>
<dbReference type="InterPro" id="IPR022049">
    <property type="entry name" value="FAM69_kinase_dom"/>
</dbReference>
<dbReference type="RefSeq" id="XP_030841449.1">
    <property type="nucleotide sequence ID" value="XM_030985589.1"/>
</dbReference>
<dbReference type="Proteomes" id="UP000007110">
    <property type="component" value="Unassembled WGS sequence"/>
</dbReference>
<dbReference type="EnsemblMetazoa" id="XM_030985578">
    <property type="protein sequence ID" value="XP_030841438"/>
    <property type="gene ID" value="LOC115924023"/>
</dbReference>
<dbReference type="InterPro" id="IPR020519">
    <property type="entry name" value="DIPK2A/B"/>
</dbReference>
<protein>
    <recommendedName>
        <fullName evidence="5">FAM69 protein-kinase domain-containing protein</fullName>
    </recommendedName>
</protein>
<evidence type="ECO:0000259" key="5">
    <source>
        <dbReference type="Pfam" id="PF12260"/>
    </source>
</evidence>
<evidence type="ECO:0000256" key="4">
    <source>
        <dbReference type="ARBA" id="ARBA00022729"/>
    </source>
</evidence>
<dbReference type="AlphaFoldDB" id="A0A7M7NV66"/>
<organism evidence="6 7">
    <name type="scientific">Strongylocentrotus purpuratus</name>
    <name type="common">Purple sea urchin</name>
    <dbReference type="NCBI Taxonomy" id="7668"/>
    <lineage>
        <taxon>Eukaryota</taxon>
        <taxon>Metazoa</taxon>
        <taxon>Echinodermata</taxon>
        <taxon>Eleutherozoa</taxon>
        <taxon>Echinozoa</taxon>
        <taxon>Echinoidea</taxon>
        <taxon>Euechinoidea</taxon>
        <taxon>Echinacea</taxon>
        <taxon>Camarodonta</taxon>
        <taxon>Echinidea</taxon>
        <taxon>Strongylocentrotidae</taxon>
        <taxon>Strongylocentrotus</taxon>
    </lineage>
</organism>
<evidence type="ECO:0000256" key="1">
    <source>
        <dbReference type="ARBA" id="ARBA00004613"/>
    </source>
</evidence>
<dbReference type="PANTHER" id="PTHR32073:SF10">
    <property type="entry name" value="FAM69 PROTEIN-KINASE DOMAIN-CONTAINING PROTEIN"/>
    <property type="match status" value="1"/>
</dbReference>
<reference evidence="7" key="1">
    <citation type="submission" date="2015-02" db="EMBL/GenBank/DDBJ databases">
        <title>Genome sequencing for Strongylocentrotus purpuratus.</title>
        <authorList>
            <person name="Murali S."/>
            <person name="Liu Y."/>
            <person name="Vee V."/>
            <person name="English A."/>
            <person name="Wang M."/>
            <person name="Skinner E."/>
            <person name="Han Y."/>
            <person name="Muzny D.M."/>
            <person name="Worley K.C."/>
            <person name="Gibbs R.A."/>
        </authorList>
    </citation>
    <scope>NUCLEOTIDE SEQUENCE</scope>
</reference>
<sequence length="533" mass="60532">MGPRIRKKILILGSSILFTIFTVQLTGLNSLRDDDNNALPSTNGKFRTFVPSKGDRKRNLLHAGKQGKEELGFDSKDTRRTLQDIRTADEIKGHPRIQAGDETALTQDGVQGMKNVTVVMTTRLQFENLFPSLLEEERCPLCYGTTNCDQIYAGNISFHIGSVNLSEPHTIRGTWGDRRIVGKRLVSREVFERLEKIICNQSQVDPKRSCEVNAAATNSWMSKSSALNRVHKLHQEVYESQLIAISATTCASPDFFEELKQLYRVSRWGTGIASTEMAILATTMALNPEPALLKFFRNIPSLRPYFTEYLGECGRVILTEPSGKPLGNYLKASWKDRVDISLKILQMIEDFHDSSDKWLVLLLDFGYENFVMTSEGQLKVVNLGGMVIVDKDQTSTTPDMNPHLNNRTELCNEDCLNTFVKQLQTEPDTHCREVPRHVELMYMMACHSLLSDLMTTKYERFFQPLDTPRKHHPGGMLHDAPYEVDSVLSELLYECVFEGQPGRRMHSVRVLKRLLTIIQRGFSYKDAADRTSL</sequence>
<dbReference type="RefSeq" id="XP_030841444.1">
    <property type="nucleotide sequence ID" value="XM_030985584.1"/>
</dbReference>
<dbReference type="Pfam" id="PF12260">
    <property type="entry name" value="PIP49_C"/>
    <property type="match status" value="1"/>
</dbReference>
<evidence type="ECO:0000256" key="2">
    <source>
        <dbReference type="ARBA" id="ARBA00006338"/>
    </source>
</evidence>
<evidence type="ECO:0000313" key="7">
    <source>
        <dbReference type="Proteomes" id="UP000007110"/>
    </source>
</evidence>
<name>A0A7M7NV66_STRPU</name>
<dbReference type="RefSeq" id="XP_030841438.1">
    <property type="nucleotide sequence ID" value="XM_030985578.1"/>
</dbReference>
<dbReference type="PANTHER" id="PTHR32073">
    <property type="entry name" value="GH11358P"/>
    <property type="match status" value="1"/>
</dbReference>
<dbReference type="GO" id="GO:0005576">
    <property type="term" value="C:extracellular region"/>
    <property type="evidence" value="ECO:0007669"/>
    <property type="project" value="UniProtKB-SubCell"/>
</dbReference>
<dbReference type="EnsemblMetazoa" id="XM_030985589">
    <property type="protein sequence ID" value="XP_030841449"/>
    <property type="gene ID" value="LOC115924023"/>
</dbReference>
<keyword evidence="4" id="KW-0732">Signal</keyword>
<keyword evidence="7" id="KW-1185">Reference proteome</keyword>
<dbReference type="KEGG" id="spu:115924023"/>
<keyword evidence="3" id="KW-0964">Secreted</keyword>
<dbReference type="OrthoDB" id="10035316at2759"/>